<dbReference type="AlphaFoldDB" id="A0A0G0QVX9"/>
<evidence type="ECO:0000256" key="1">
    <source>
        <dbReference type="PROSITE-ProRule" id="PRU00285"/>
    </source>
</evidence>
<feature type="domain" description="CS" evidence="4">
    <location>
        <begin position="38"/>
        <end position="145"/>
    </location>
</feature>
<dbReference type="EMBL" id="LBWK01000002">
    <property type="protein sequence ID" value="KKR05777.1"/>
    <property type="molecule type" value="Genomic_DNA"/>
</dbReference>
<reference evidence="5 6" key="1">
    <citation type="journal article" date="2015" name="Nature">
        <title>rRNA introns, odd ribosomes, and small enigmatic genomes across a large radiation of phyla.</title>
        <authorList>
            <person name="Brown C.T."/>
            <person name="Hug L.A."/>
            <person name="Thomas B.C."/>
            <person name="Sharon I."/>
            <person name="Castelle C.J."/>
            <person name="Singh A."/>
            <person name="Wilkins M.J."/>
            <person name="Williams K.H."/>
            <person name="Banfield J.F."/>
        </authorList>
    </citation>
    <scope>NUCLEOTIDE SEQUENCE [LARGE SCALE GENOMIC DNA]</scope>
</reference>
<proteinExistence type="inferred from homology"/>
<evidence type="ECO:0000313" key="6">
    <source>
        <dbReference type="Proteomes" id="UP000034799"/>
    </source>
</evidence>
<evidence type="ECO:0000313" key="5">
    <source>
        <dbReference type="EMBL" id="KKR05777.1"/>
    </source>
</evidence>
<evidence type="ECO:0000259" key="3">
    <source>
        <dbReference type="PROSITE" id="PS01031"/>
    </source>
</evidence>
<evidence type="ECO:0000256" key="2">
    <source>
        <dbReference type="RuleBase" id="RU003616"/>
    </source>
</evidence>
<dbReference type="Pfam" id="PF00011">
    <property type="entry name" value="HSP20"/>
    <property type="match status" value="1"/>
</dbReference>
<comment type="caution">
    <text evidence="5">The sequence shown here is derived from an EMBL/GenBank/DDBJ whole genome shotgun (WGS) entry which is preliminary data.</text>
</comment>
<dbReference type="InterPro" id="IPR007052">
    <property type="entry name" value="CS_dom"/>
</dbReference>
<sequence>MQIIKRDNDGKKVVYTPFRSVFDDFFMSPFDDFFTMTPSTSKNLWADMYEEDGNYVVKMALPGIKEDDVKISLEDGVLKIVASSKSEEKEEGKKRYLYKSMESSYEQRFNLPGKVDADKAEAKLEDGVITVKLPKTEEEKARQIKISK</sequence>
<dbReference type="Gene3D" id="2.60.40.790">
    <property type="match status" value="1"/>
</dbReference>
<feature type="domain" description="SHSP" evidence="3">
    <location>
        <begin position="35"/>
        <end position="148"/>
    </location>
</feature>
<evidence type="ECO:0000259" key="4">
    <source>
        <dbReference type="PROSITE" id="PS51203"/>
    </source>
</evidence>
<dbReference type="InterPro" id="IPR031107">
    <property type="entry name" value="Small_HSP"/>
</dbReference>
<accession>A0A0G0QVX9</accession>
<dbReference type="PROSITE" id="PS01031">
    <property type="entry name" value="SHSP"/>
    <property type="match status" value="1"/>
</dbReference>
<dbReference type="InterPro" id="IPR002068">
    <property type="entry name" value="A-crystallin/Hsp20_dom"/>
</dbReference>
<comment type="similarity">
    <text evidence="1 2">Belongs to the small heat shock protein (HSP20) family.</text>
</comment>
<dbReference type="Proteomes" id="UP000034799">
    <property type="component" value="Unassembled WGS sequence"/>
</dbReference>
<dbReference type="CDD" id="cd06464">
    <property type="entry name" value="ACD_sHsps-like"/>
    <property type="match status" value="1"/>
</dbReference>
<organism evidence="5 6">
    <name type="scientific">candidate division WS6 bacterium GW2011_GWF2_39_15</name>
    <dbReference type="NCBI Taxonomy" id="1619100"/>
    <lineage>
        <taxon>Bacteria</taxon>
        <taxon>Candidatus Dojkabacteria</taxon>
    </lineage>
</organism>
<dbReference type="SUPFAM" id="SSF49764">
    <property type="entry name" value="HSP20-like chaperones"/>
    <property type="match status" value="1"/>
</dbReference>
<gene>
    <name evidence="5" type="ORF">UT34_C0002G0284</name>
</gene>
<protein>
    <submittedName>
        <fullName evidence="5">Heat shock protein, Hsp20 family</fullName>
    </submittedName>
</protein>
<name>A0A0G0QVX9_9BACT</name>
<keyword evidence="5" id="KW-0346">Stress response</keyword>
<dbReference type="InterPro" id="IPR008978">
    <property type="entry name" value="HSP20-like_chaperone"/>
</dbReference>
<dbReference type="PROSITE" id="PS51203">
    <property type="entry name" value="CS"/>
    <property type="match status" value="1"/>
</dbReference>
<dbReference type="PANTHER" id="PTHR11527">
    <property type="entry name" value="HEAT-SHOCK PROTEIN 20 FAMILY MEMBER"/>
    <property type="match status" value="1"/>
</dbReference>
<dbReference type="STRING" id="1619100.UT34_C0002G0284"/>